<dbReference type="RefSeq" id="WP_140455499.1">
    <property type="nucleotide sequence ID" value="NZ_VFRP01000022.1"/>
</dbReference>
<evidence type="ECO:0000259" key="1">
    <source>
        <dbReference type="Pfam" id="PF00534"/>
    </source>
</evidence>
<dbReference type="InterPro" id="IPR028098">
    <property type="entry name" value="Glyco_trans_4-like_N"/>
</dbReference>
<evidence type="ECO:0000313" key="4">
    <source>
        <dbReference type="Proteomes" id="UP000319255"/>
    </source>
</evidence>
<dbReference type="EMBL" id="VFRP01000022">
    <property type="protein sequence ID" value="TPE48433.1"/>
    <property type="molecule type" value="Genomic_DNA"/>
</dbReference>
<dbReference type="Gene3D" id="3.40.50.2000">
    <property type="entry name" value="Glycogen Phosphorylase B"/>
    <property type="match status" value="2"/>
</dbReference>
<keyword evidence="4" id="KW-1185">Reference proteome</keyword>
<dbReference type="Pfam" id="PF00534">
    <property type="entry name" value="Glycos_transf_1"/>
    <property type="match status" value="1"/>
</dbReference>
<dbReference type="SUPFAM" id="SSF53756">
    <property type="entry name" value="UDP-Glycosyltransferase/glycogen phosphorylase"/>
    <property type="match status" value="1"/>
</dbReference>
<keyword evidence="3" id="KW-0808">Transferase</keyword>
<dbReference type="GO" id="GO:0016757">
    <property type="term" value="F:glycosyltransferase activity"/>
    <property type="evidence" value="ECO:0007669"/>
    <property type="project" value="UniProtKB-ARBA"/>
</dbReference>
<sequence>MNILFFSEQSPFLDTRVGGAENSMRLIAEGLAARGHDVTYGSLHPGATAAPREFMAEGVRVRLCASPRRSFRGRLFRKARLRETPLGRAFDRAAWARVRRQLLGAAAAAGRRFDVAYVFYELDFLAEALAARAAEQRGMAIVMRMAGVSWADEIRARPARAARIGALFNAVDAVNYLSSASRDLVEASAREVGLGFAPRASFLADIGVDAGTTAHGWRGPSGEPGLSILCATRFTPPQKRQDLLVEALGLLRDRLPFRATLIGDGPAREPLGRRLDALGLGSRVEIRPFAPREALWEMMRGADLLCHPCDHEGVSKIILESMMLGLPVLASDVAPLPDYVIEGETGYRVANTPEAWAARLMQIAAAKAELPALSARARSFVETTYGVERNLDLYETRFRELAEGAPPNA</sequence>
<dbReference type="Pfam" id="PF13579">
    <property type="entry name" value="Glyco_trans_4_4"/>
    <property type="match status" value="1"/>
</dbReference>
<dbReference type="Proteomes" id="UP000319255">
    <property type="component" value="Unassembled WGS sequence"/>
</dbReference>
<dbReference type="OrthoDB" id="5443996at2"/>
<dbReference type="AlphaFoldDB" id="A0A501WF06"/>
<gene>
    <name evidence="3" type="ORF">FJM51_17890</name>
</gene>
<name>A0A501WF06_9RHOB</name>
<evidence type="ECO:0000313" key="3">
    <source>
        <dbReference type="EMBL" id="TPE48433.1"/>
    </source>
</evidence>
<evidence type="ECO:0000259" key="2">
    <source>
        <dbReference type="Pfam" id="PF13579"/>
    </source>
</evidence>
<organism evidence="3 4">
    <name type="scientific">Amaricoccus solimangrovi</name>
    <dbReference type="NCBI Taxonomy" id="2589815"/>
    <lineage>
        <taxon>Bacteria</taxon>
        <taxon>Pseudomonadati</taxon>
        <taxon>Pseudomonadota</taxon>
        <taxon>Alphaproteobacteria</taxon>
        <taxon>Rhodobacterales</taxon>
        <taxon>Paracoccaceae</taxon>
        <taxon>Amaricoccus</taxon>
    </lineage>
</organism>
<feature type="domain" description="Glycosyltransferase subfamily 4-like N-terminal" evidence="2">
    <location>
        <begin position="18"/>
        <end position="187"/>
    </location>
</feature>
<feature type="domain" description="Glycosyl transferase family 1" evidence="1">
    <location>
        <begin position="229"/>
        <end position="371"/>
    </location>
</feature>
<reference evidence="3 4" key="1">
    <citation type="submission" date="2019-06" db="EMBL/GenBank/DDBJ databases">
        <title>A novel bacterium of genus Amaricoccus, isolated from marine sediment.</title>
        <authorList>
            <person name="Huang H."/>
            <person name="Mo K."/>
            <person name="Hu Y."/>
        </authorList>
    </citation>
    <scope>NUCLEOTIDE SEQUENCE [LARGE SCALE GENOMIC DNA]</scope>
    <source>
        <strain evidence="3 4">HB172011</strain>
    </source>
</reference>
<dbReference type="PANTHER" id="PTHR45947:SF3">
    <property type="entry name" value="SULFOQUINOVOSYL TRANSFERASE SQD2"/>
    <property type="match status" value="1"/>
</dbReference>
<accession>A0A501WF06</accession>
<dbReference type="InterPro" id="IPR001296">
    <property type="entry name" value="Glyco_trans_1"/>
</dbReference>
<dbReference type="InterPro" id="IPR050194">
    <property type="entry name" value="Glycosyltransferase_grp1"/>
</dbReference>
<dbReference type="CDD" id="cd03801">
    <property type="entry name" value="GT4_PimA-like"/>
    <property type="match status" value="1"/>
</dbReference>
<dbReference type="PANTHER" id="PTHR45947">
    <property type="entry name" value="SULFOQUINOVOSYL TRANSFERASE SQD2"/>
    <property type="match status" value="1"/>
</dbReference>
<proteinExistence type="predicted"/>
<protein>
    <submittedName>
        <fullName evidence="3">Glycosyltransferase family 4 protein</fullName>
    </submittedName>
</protein>
<comment type="caution">
    <text evidence="3">The sequence shown here is derived from an EMBL/GenBank/DDBJ whole genome shotgun (WGS) entry which is preliminary data.</text>
</comment>